<dbReference type="GO" id="GO:0016020">
    <property type="term" value="C:membrane"/>
    <property type="evidence" value="ECO:0007669"/>
    <property type="project" value="TreeGrafter"/>
</dbReference>
<accession>A0AA38VZ09</accession>
<dbReference type="GO" id="GO:0016042">
    <property type="term" value="P:lipid catabolic process"/>
    <property type="evidence" value="ECO:0007669"/>
    <property type="project" value="UniProtKB-KW"/>
</dbReference>
<keyword evidence="2" id="KW-0443">Lipid metabolism</keyword>
<dbReference type="GO" id="GO:0019369">
    <property type="term" value="P:arachidonate metabolic process"/>
    <property type="evidence" value="ECO:0007669"/>
    <property type="project" value="TreeGrafter"/>
</dbReference>
<dbReference type="AlphaFoldDB" id="A0AA38VZ09"/>
<keyword evidence="2" id="KW-0442">Lipid degradation</keyword>
<sequence>MLQLEILDMMMRRISKILALDQVAKPCEVFHLIVGSGAGGLVAVLLGRLRMSVQEVIDFYRDFEEAVFEPLREPGKIKDPDCQRAIRTAAAKQLTQLVEERDVGGYLNEAMDSYLGRREPIMGKVLITTDEGPEREERWLRSYCAPLWPRRNFKDDGVTGNDSQWTIVDAIWANMADEELFEPAGFEKRRGTFVGSLSQYDCPYQLGRNEADRLFGRGENLMGNSETAHVSIGAGIPNVVGRRDTPKERDIPTLEDFLHSWLKVSNMAHREWELESEKNKRDRERDNAYFRLDCATEPTAEDLRNLGKVVKEVAQKIKERRDGCVQYCQAQIDSMRRECGF</sequence>
<dbReference type="InterPro" id="IPR016035">
    <property type="entry name" value="Acyl_Trfase/lysoPLipase"/>
</dbReference>
<proteinExistence type="predicted"/>
<evidence type="ECO:0000256" key="2">
    <source>
        <dbReference type="ARBA" id="ARBA00022963"/>
    </source>
</evidence>
<dbReference type="PANTHER" id="PTHR24185:SF1">
    <property type="entry name" value="CALCIUM-INDEPENDENT PHOSPHOLIPASE A2-GAMMA"/>
    <property type="match status" value="1"/>
</dbReference>
<name>A0AA38VZ09_9PEZI</name>
<evidence type="ECO:0000313" key="4">
    <source>
        <dbReference type="Proteomes" id="UP001174691"/>
    </source>
</evidence>
<gene>
    <name evidence="3" type="ORF">NKR19_g2565</name>
</gene>
<dbReference type="GO" id="GO:0047499">
    <property type="term" value="F:calcium-independent phospholipase A2 activity"/>
    <property type="evidence" value="ECO:0007669"/>
    <property type="project" value="TreeGrafter"/>
</dbReference>
<evidence type="ECO:0008006" key="5">
    <source>
        <dbReference type="Google" id="ProtNLM"/>
    </source>
</evidence>
<reference evidence="3" key="1">
    <citation type="submission" date="2022-07" db="EMBL/GenBank/DDBJ databases">
        <title>Fungi with potential for degradation of polypropylene.</title>
        <authorList>
            <person name="Gostincar C."/>
        </authorList>
    </citation>
    <scope>NUCLEOTIDE SEQUENCE</scope>
    <source>
        <strain evidence="3">EXF-13287</strain>
    </source>
</reference>
<dbReference type="PANTHER" id="PTHR24185">
    <property type="entry name" value="CALCIUM-INDEPENDENT PHOSPHOLIPASE A2-GAMMA"/>
    <property type="match status" value="1"/>
</dbReference>
<evidence type="ECO:0000256" key="1">
    <source>
        <dbReference type="ARBA" id="ARBA00022801"/>
    </source>
</evidence>
<comment type="caution">
    <text evidence="3">The sequence shown here is derived from an EMBL/GenBank/DDBJ whole genome shotgun (WGS) entry which is preliminary data.</text>
</comment>
<protein>
    <recommendedName>
        <fullName evidence="5">PNPLA domain-containing protein</fullName>
    </recommendedName>
</protein>
<dbReference type="SUPFAM" id="SSF52151">
    <property type="entry name" value="FabD/lysophospholipase-like"/>
    <property type="match status" value="1"/>
</dbReference>
<organism evidence="3 4">
    <name type="scientific">Coniochaeta hoffmannii</name>
    <dbReference type="NCBI Taxonomy" id="91930"/>
    <lineage>
        <taxon>Eukaryota</taxon>
        <taxon>Fungi</taxon>
        <taxon>Dikarya</taxon>
        <taxon>Ascomycota</taxon>
        <taxon>Pezizomycotina</taxon>
        <taxon>Sordariomycetes</taxon>
        <taxon>Sordariomycetidae</taxon>
        <taxon>Coniochaetales</taxon>
        <taxon>Coniochaetaceae</taxon>
        <taxon>Coniochaeta</taxon>
    </lineage>
</organism>
<dbReference type="EMBL" id="JANBVN010000026">
    <property type="protein sequence ID" value="KAJ9161165.1"/>
    <property type="molecule type" value="Genomic_DNA"/>
</dbReference>
<evidence type="ECO:0000313" key="3">
    <source>
        <dbReference type="EMBL" id="KAJ9161165.1"/>
    </source>
</evidence>
<dbReference type="Gene3D" id="3.40.1090.10">
    <property type="entry name" value="Cytosolic phospholipase A2 catalytic domain"/>
    <property type="match status" value="1"/>
</dbReference>
<keyword evidence="4" id="KW-1185">Reference proteome</keyword>
<keyword evidence="1" id="KW-0378">Hydrolase</keyword>
<dbReference type="Proteomes" id="UP001174691">
    <property type="component" value="Unassembled WGS sequence"/>
</dbReference>